<dbReference type="GO" id="GO:0005886">
    <property type="term" value="C:plasma membrane"/>
    <property type="evidence" value="ECO:0007669"/>
    <property type="project" value="TreeGrafter"/>
</dbReference>
<dbReference type="InterPro" id="IPR002528">
    <property type="entry name" value="MATE_fam"/>
</dbReference>
<evidence type="ECO:0000256" key="3">
    <source>
        <dbReference type="ARBA" id="ARBA00022448"/>
    </source>
</evidence>
<protein>
    <submittedName>
        <fullName evidence="8">DNA-damage-inducible protein F</fullName>
    </submittedName>
</protein>
<dbReference type="PANTHER" id="PTHR43298:SF2">
    <property type="entry name" value="FMN_FAD EXPORTER YEEO-RELATED"/>
    <property type="match status" value="1"/>
</dbReference>
<dbReference type="EMBL" id="FTPD01000056">
    <property type="protein sequence ID" value="SIT59005.1"/>
    <property type="molecule type" value="Genomic_DNA"/>
</dbReference>
<feature type="transmembrane region" description="Helical" evidence="7">
    <location>
        <begin position="313"/>
        <end position="337"/>
    </location>
</feature>
<evidence type="ECO:0000256" key="6">
    <source>
        <dbReference type="ARBA" id="ARBA00023136"/>
    </source>
</evidence>
<dbReference type="Pfam" id="PF01554">
    <property type="entry name" value="MatE"/>
    <property type="match status" value="2"/>
</dbReference>
<feature type="transmembrane region" description="Helical" evidence="7">
    <location>
        <begin position="391"/>
        <end position="409"/>
    </location>
</feature>
<dbReference type="AlphaFoldDB" id="A0A1R3VKQ2"/>
<evidence type="ECO:0000256" key="1">
    <source>
        <dbReference type="ARBA" id="ARBA00004141"/>
    </source>
</evidence>
<keyword evidence="4 7" id="KW-0812">Transmembrane</keyword>
<feature type="transmembrane region" description="Helical" evidence="7">
    <location>
        <begin position="17"/>
        <end position="37"/>
    </location>
</feature>
<feature type="transmembrane region" description="Helical" evidence="7">
    <location>
        <begin position="49"/>
        <end position="74"/>
    </location>
</feature>
<name>A0A1R3VKQ2_9HYPH</name>
<feature type="transmembrane region" description="Helical" evidence="7">
    <location>
        <begin position="415"/>
        <end position="434"/>
    </location>
</feature>
<feature type="transmembrane region" description="Helical" evidence="7">
    <location>
        <begin position="271"/>
        <end position="292"/>
    </location>
</feature>
<dbReference type="PANTHER" id="PTHR43298">
    <property type="entry name" value="MULTIDRUG RESISTANCE PROTEIN NORM-RELATED"/>
    <property type="match status" value="1"/>
</dbReference>
<feature type="transmembrane region" description="Helical" evidence="7">
    <location>
        <begin position="166"/>
        <end position="187"/>
    </location>
</feature>
<keyword evidence="6 7" id="KW-0472">Membrane</keyword>
<evidence type="ECO:0000256" key="7">
    <source>
        <dbReference type="SAM" id="Phobius"/>
    </source>
</evidence>
<feature type="transmembrane region" description="Helical" evidence="7">
    <location>
        <begin position="357"/>
        <end position="379"/>
    </location>
</feature>
<evidence type="ECO:0000256" key="5">
    <source>
        <dbReference type="ARBA" id="ARBA00022989"/>
    </source>
</evidence>
<dbReference type="Proteomes" id="UP000188388">
    <property type="component" value="Unassembled WGS sequence"/>
</dbReference>
<organism evidence="8 9">
    <name type="scientific">Mesorhizobium prunaredense</name>
    <dbReference type="NCBI Taxonomy" id="1631249"/>
    <lineage>
        <taxon>Bacteria</taxon>
        <taxon>Pseudomonadati</taxon>
        <taxon>Pseudomonadota</taxon>
        <taxon>Alphaproteobacteria</taxon>
        <taxon>Hyphomicrobiales</taxon>
        <taxon>Phyllobacteriaceae</taxon>
        <taxon>Mesorhizobium</taxon>
    </lineage>
</organism>
<feature type="transmembrane region" description="Helical" evidence="7">
    <location>
        <begin position="235"/>
        <end position="259"/>
    </location>
</feature>
<dbReference type="GO" id="GO:0042910">
    <property type="term" value="F:xenobiotic transmembrane transporter activity"/>
    <property type="evidence" value="ECO:0007669"/>
    <property type="project" value="InterPro"/>
</dbReference>
<evidence type="ECO:0000313" key="8">
    <source>
        <dbReference type="EMBL" id="SIT59005.1"/>
    </source>
</evidence>
<keyword evidence="9" id="KW-1185">Reference proteome</keyword>
<reference evidence="9" key="1">
    <citation type="submission" date="2017-01" db="EMBL/GenBank/DDBJ databases">
        <authorList>
            <person name="Brunel B."/>
        </authorList>
    </citation>
    <scope>NUCLEOTIDE SEQUENCE [LARGE SCALE GENOMIC DNA]</scope>
</reference>
<dbReference type="STRING" id="1631249.BQ8794_60314"/>
<feature type="transmembrane region" description="Helical" evidence="7">
    <location>
        <begin position="193"/>
        <end position="215"/>
    </location>
</feature>
<evidence type="ECO:0000256" key="4">
    <source>
        <dbReference type="ARBA" id="ARBA00022692"/>
    </source>
</evidence>
<feature type="transmembrane region" description="Helical" evidence="7">
    <location>
        <begin position="95"/>
        <end position="117"/>
    </location>
</feature>
<evidence type="ECO:0000256" key="2">
    <source>
        <dbReference type="ARBA" id="ARBA00010199"/>
    </source>
</evidence>
<feature type="transmembrane region" description="Helical" evidence="7">
    <location>
        <begin position="137"/>
        <end position="159"/>
    </location>
</feature>
<accession>A0A1R3VKQ2</accession>
<keyword evidence="3" id="KW-0813">Transport</keyword>
<dbReference type="InterPro" id="IPR044644">
    <property type="entry name" value="DinF-like"/>
</dbReference>
<dbReference type="InterPro" id="IPR050222">
    <property type="entry name" value="MATE_MdtK"/>
</dbReference>
<comment type="similarity">
    <text evidence="2">Belongs to the multi antimicrobial extrusion (MATE) (TC 2.A.66.1) family.</text>
</comment>
<keyword evidence="5 7" id="KW-1133">Transmembrane helix</keyword>
<sequence length="439" mass="46660">MEEAPHPTGAMDWNRRVVTLALPIILANLALPILAMVDTTVAGHLSGPQHLGGVALGGILFSFLFWSFGFLRMATTGLAAQAYGANDHVELRKHLLRALLIATLSGVVIVCLQWPIISAGITLMGGSGAVQHSAADYAYARIWSSPASLGNFVVLGYLLGSQRVSLALVLQIGMNILNLAATLFLAIGLNWGVAGIGAGTAVAEWATFLTALLFVKPFKGMNPAILGAILNRAAFVRLFRVNIDIFLRSFFLLVSFGWFTRAGAAEGDVVLAANAVLMNLHSFMAYGLDGFAHATEALVGSAIGSKDRTALRGVIRAAGIWSLAVALLFSLSYWLAGDAIVSLLTDQQAIRETAARFLPYVVILPIASFAGFLLDGVFIGALRTRELRNSMFLSTVVFLAVACLLQASLGNHGLWIAMIAFMLFRAGALGSYLGRILRA</sequence>
<proteinExistence type="inferred from homology"/>
<gene>
    <name evidence="8" type="primary">dinF</name>
    <name evidence="8" type="ORF">BQ8794_60314</name>
</gene>
<dbReference type="NCBIfam" id="TIGR00797">
    <property type="entry name" value="matE"/>
    <property type="match status" value="1"/>
</dbReference>
<evidence type="ECO:0000313" key="9">
    <source>
        <dbReference type="Proteomes" id="UP000188388"/>
    </source>
</evidence>
<dbReference type="GO" id="GO:0015297">
    <property type="term" value="F:antiporter activity"/>
    <property type="evidence" value="ECO:0007669"/>
    <property type="project" value="InterPro"/>
</dbReference>
<comment type="subcellular location">
    <subcellularLocation>
        <location evidence="1">Membrane</location>
        <topology evidence="1">Multi-pass membrane protein</topology>
    </subcellularLocation>
</comment>
<dbReference type="CDD" id="cd13136">
    <property type="entry name" value="MATE_DinF_like"/>
    <property type="match status" value="1"/>
</dbReference>